<proteinExistence type="predicted"/>
<evidence type="ECO:0000313" key="5">
    <source>
        <dbReference type="EMBL" id="TKA81894.1"/>
    </source>
</evidence>
<organism evidence="4 6">
    <name type="scientific">Cryomyces minteri</name>
    <dbReference type="NCBI Taxonomy" id="331657"/>
    <lineage>
        <taxon>Eukaryota</taxon>
        <taxon>Fungi</taxon>
        <taxon>Dikarya</taxon>
        <taxon>Ascomycota</taxon>
        <taxon>Pezizomycotina</taxon>
        <taxon>Dothideomycetes</taxon>
        <taxon>Dothideomycetes incertae sedis</taxon>
        <taxon>Cryomyces</taxon>
    </lineage>
</organism>
<dbReference type="AlphaFoldDB" id="A0A4U0XWM4"/>
<dbReference type="SMART" id="SM00256">
    <property type="entry name" value="FBOX"/>
    <property type="match status" value="1"/>
</dbReference>
<comment type="caution">
    <text evidence="4">The sequence shown here is derived from an EMBL/GenBank/DDBJ whole genome shotgun (WGS) entry which is preliminary data.</text>
</comment>
<dbReference type="InterPro" id="IPR036047">
    <property type="entry name" value="F-box-like_dom_sf"/>
</dbReference>
<dbReference type="SMART" id="SM00707">
    <property type="entry name" value="RPEL"/>
    <property type="match status" value="1"/>
</dbReference>
<reference evidence="4 6" key="1">
    <citation type="submission" date="2017-03" db="EMBL/GenBank/DDBJ databases">
        <title>Genomes of endolithic fungi from Antarctica.</title>
        <authorList>
            <person name="Coleine C."/>
            <person name="Masonjones S."/>
            <person name="Stajich J.E."/>
        </authorList>
    </citation>
    <scope>NUCLEOTIDE SEQUENCE [LARGE SCALE GENOMIC DNA]</scope>
    <source>
        <strain evidence="4 6">CCFEE 5187</strain>
    </source>
</reference>
<feature type="domain" description="F-box" evidence="3">
    <location>
        <begin position="9"/>
        <end position="58"/>
    </location>
</feature>
<evidence type="ECO:0000313" key="4">
    <source>
        <dbReference type="EMBL" id="TKA79535.1"/>
    </source>
</evidence>
<dbReference type="OrthoDB" id="3219396at2759"/>
<dbReference type="SUPFAM" id="SSF81383">
    <property type="entry name" value="F-box domain"/>
    <property type="match status" value="1"/>
</dbReference>
<dbReference type="Pfam" id="PF02755">
    <property type="entry name" value="RPEL"/>
    <property type="match status" value="1"/>
</dbReference>
<dbReference type="Pfam" id="PF12937">
    <property type="entry name" value="F-box-like"/>
    <property type="match status" value="1"/>
</dbReference>
<dbReference type="Gene3D" id="1.20.1280.50">
    <property type="match status" value="1"/>
</dbReference>
<evidence type="ECO:0000259" key="3">
    <source>
        <dbReference type="PROSITE" id="PS50181"/>
    </source>
</evidence>
<dbReference type="PROSITE" id="PS50181">
    <property type="entry name" value="FBOX"/>
    <property type="match status" value="1"/>
</dbReference>
<dbReference type="Proteomes" id="UP000308768">
    <property type="component" value="Unassembled WGS sequence"/>
</dbReference>
<keyword evidence="6" id="KW-1185">Reference proteome</keyword>
<dbReference type="EMBL" id="NAJN01000012">
    <property type="protein sequence ID" value="TKA81894.1"/>
    <property type="molecule type" value="Genomic_DNA"/>
</dbReference>
<gene>
    <name evidence="5" type="ORF">B0A49_00380</name>
    <name evidence="4" type="ORF">B0A49_02560</name>
</gene>
<dbReference type="PROSITE" id="PS51073">
    <property type="entry name" value="RPEL"/>
    <property type="match status" value="1"/>
</dbReference>
<accession>A0A4U0XWM4</accession>
<evidence type="ECO:0000256" key="2">
    <source>
        <dbReference type="PROSITE-ProRule" id="PRU00401"/>
    </source>
</evidence>
<dbReference type="STRING" id="331657.A0A4U0XWM4"/>
<evidence type="ECO:0000313" key="6">
    <source>
        <dbReference type="Proteomes" id="UP000308768"/>
    </source>
</evidence>
<sequence length="224" mass="24510">MSVVVDNPAVSLSSLPDELILHILRYLDIPELFAASRTSHRLRSLTTDPLLHAHRRRRAANTLSVLLAHRPPLRTLRPPASGIYLSGTHVAARSLFRNLVASRLNRQLARRPSRAELVTRNVLPAECARGVAGSICAARRSVEREMLMVGLRAWVGRKAEGIRRRGEKERVGVRGLAWRFARLGSGVVGIGGERRSGEAEVGTARVGGLRLFWEGVAAGRACKG</sequence>
<protein>
    <recommendedName>
        <fullName evidence="3">F-box domain-containing protein</fullName>
    </recommendedName>
</protein>
<keyword evidence="1" id="KW-0677">Repeat</keyword>
<name>A0A4U0XWM4_9PEZI</name>
<evidence type="ECO:0000256" key="1">
    <source>
        <dbReference type="ARBA" id="ARBA00022737"/>
    </source>
</evidence>
<feature type="repeat" description="RPEL" evidence="2">
    <location>
        <begin position="102"/>
        <end position="127"/>
    </location>
</feature>
<dbReference type="InterPro" id="IPR001810">
    <property type="entry name" value="F-box_dom"/>
</dbReference>
<dbReference type="Gene3D" id="6.10.140.2040">
    <property type="match status" value="1"/>
</dbReference>
<dbReference type="InterPro" id="IPR004018">
    <property type="entry name" value="RPEL_repeat"/>
</dbReference>
<dbReference type="EMBL" id="NAJN01000094">
    <property type="protein sequence ID" value="TKA79535.1"/>
    <property type="molecule type" value="Genomic_DNA"/>
</dbReference>